<dbReference type="OrthoDB" id="4280462at2"/>
<gene>
    <name evidence="2" type="ORF">DDJ31_29495</name>
    <name evidence="1" type="ORF">ELQ87_09815</name>
</gene>
<proteinExistence type="predicted"/>
<dbReference type="KEGG" id="sgd:ELQ87_09815"/>
<evidence type="ECO:0000313" key="4">
    <source>
        <dbReference type="Proteomes" id="UP000501753"/>
    </source>
</evidence>
<dbReference type="EMBL" id="CP029078">
    <property type="protein sequence ID" value="QCN88595.1"/>
    <property type="molecule type" value="Genomic_DNA"/>
</dbReference>
<dbReference type="Proteomes" id="UP000271291">
    <property type="component" value="Chromosome"/>
</dbReference>
<reference evidence="1 3" key="2">
    <citation type="submission" date="2018-12" db="EMBL/GenBank/DDBJ databases">
        <title>Streptomyces griseoviridis F1-27 complete genome.</title>
        <authorList>
            <person name="Mariita R.M."/>
            <person name="Sello J.K."/>
        </authorList>
    </citation>
    <scope>NUCLEOTIDE SEQUENCE [LARGE SCALE GENOMIC DNA]</scope>
    <source>
        <strain evidence="1 3">F1-27</strain>
    </source>
</reference>
<dbReference type="AlphaFoldDB" id="A0A3Q9KRW4"/>
<sequence>MAAGGSYRGTSAGAVVAAEAPILTEDGECPGEILVFAQGGYLAWLEVCSWSDDIEVTLGTAQRSLCP</sequence>
<name>A0A3Q9KRW4_STRGD</name>
<dbReference type="Proteomes" id="UP000501753">
    <property type="component" value="Chromosome"/>
</dbReference>
<organism evidence="1 3">
    <name type="scientific">Streptomyces griseoviridis</name>
    <dbReference type="NCBI Taxonomy" id="45398"/>
    <lineage>
        <taxon>Bacteria</taxon>
        <taxon>Bacillati</taxon>
        <taxon>Actinomycetota</taxon>
        <taxon>Actinomycetes</taxon>
        <taxon>Kitasatosporales</taxon>
        <taxon>Streptomycetaceae</taxon>
        <taxon>Streptomyces</taxon>
    </lineage>
</organism>
<evidence type="ECO:0000313" key="1">
    <source>
        <dbReference type="EMBL" id="AZS84550.1"/>
    </source>
</evidence>
<protein>
    <submittedName>
        <fullName evidence="1">Uncharacterized protein</fullName>
    </submittedName>
</protein>
<evidence type="ECO:0000313" key="2">
    <source>
        <dbReference type="EMBL" id="QCN88595.1"/>
    </source>
</evidence>
<evidence type="ECO:0000313" key="3">
    <source>
        <dbReference type="Proteomes" id="UP000271291"/>
    </source>
</evidence>
<dbReference type="EMBL" id="CP034687">
    <property type="protein sequence ID" value="AZS84550.1"/>
    <property type="molecule type" value="Genomic_DNA"/>
</dbReference>
<accession>A0A3Q9KRW4</accession>
<reference evidence="2 4" key="1">
    <citation type="submission" date="2018-04" db="EMBL/GenBank/DDBJ databases">
        <title>Complete genome sequences of Streptomyces griseoviridis K61 and characterization of antagonistic properties of biological control agents.</title>
        <authorList>
            <person name="Mariita R.M."/>
            <person name="Sello J.K."/>
        </authorList>
    </citation>
    <scope>NUCLEOTIDE SEQUENCE [LARGE SCALE GENOMIC DNA]</scope>
    <source>
        <strain evidence="2 4">K61</strain>
    </source>
</reference>
<keyword evidence="4" id="KW-1185">Reference proteome</keyword>